<evidence type="ECO:0000259" key="2">
    <source>
        <dbReference type="Pfam" id="PF11977"/>
    </source>
</evidence>
<organism evidence="3 4">
    <name type="scientific">Ignicoccus pacificus DSM 13166</name>
    <dbReference type="NCBI Taxonomy" id="940294"/>
    <lineage>
        <taxon>Archaea</taxon>
        <taxon>Thermoproteota</taxon>
        <taxon>Thermoprotei</taxon>
        <taxon>Desulfurococcales</taxon>
        <taxon>Desulfurococcaceae</taxon>
        <taxon>Ignicoccus</taxon>
    </lineage>
</organism>
<keyword evidence="4" id="KW-1185">Reference proteome</keyword>
<sequence>MEDLWSLRDQKLLEVIILSALIASATTLGYVALYPKLKTIIEKRRAPRYSKVRVPYNVAIVDASNVALYGSARKGKGSLSNILMMIKVLEDKGFKVYAVADASLRHKIDEPNKYEKLVQAGKIIQVPPSTPADYFILSMAEAEHGIVVSNDAFREWRDQFPWVKDRIRVVRYLIEGNRVYLYPDVKPKRKWKPKQKRRRIICIDLEETQEDYWKRYIM</sequence>
<dbReference type="AlphaFoldDB" id="A0A977PLE0"/>
<evidence type="ECO:0000256" key="1">
    <source>
        <dbReference type="SAM" id="Phobius"/>
    </source>
</evidence>
<dbReference type="Pfam" id="PF11977">
    <property type="entry name" value="RNase_Zc3h12a"/>
    <property type="match status" value="1"/>
</dbReference>
<feature type="transmembrane region" description="Helical" evidence="1">
    <location>
        <begin position="12"/>
        <end position="33"/>
    </location>
</feature>
<gene>
    <name evidence="3" type="ORF">IPA_09315</name>
</gene>
<dbReference type="Proteomes" id="UP001063698">
    <property type="component" value="Chromosome"/>
</dbReference>
<accession>A0A977PLE0</accession>
<dbReference type="InterPro" id="IPR021869">
    <property type="entry name" value="RNase_Zc3h12_NYN"/>
</dbReference>
<dbReference type="EMBL" id="CP006868">
    <property type="protein sequence ID" value="UXD22893.1"/>
    <property type="molecule type" value="Genomic_DNA"/>
</dbReference>
<name>A0A977PLE0_9CREN</name>
<reference evidence="3" key="1">
    <citation type="submission" date="2013-11" db="EMBL/GenBank/DDBJ databases">
        <title>Comparative genomics of Ignicoccus.</title>
        <authorList>
            <person name="Podar M."/>
        </authorList>
    </citation>
    <scope>NUCLEOTIDE SEQUENCE</scope>
    <source>
        <strain evidence="3">DSM 13166</strain>
    </source>
</reference>
<evidence type="ECO:0000313" key="4">
    <source>
        <dbReference type="Proteomes" id="UP001063698"/>
    </source>
</evidence>
<dbReference type="KEGG" id="ipc:IPA_09315"/>
<proteinExistence type="predicted"/>
<keyword evidence="1" id="KW-1133">Transmembrane helix</keyword>
<keyword evidence="1" id="KW-0812">Transmembrane</keyword>
<evidence type="ECO:0000313" key="3">
    <source>
        <dbReference type="EMBL" id="UXD22893.1"/>
    </source>
</evidence>
<keyword evidence="1" id="KW-0472">Membrane</keyword>
<dbReference type="Gene3D" id="3.40.50.11980">
    <property type="match status" value="1"/>
</dbReference>
<protein>
    <recommendedName>
        <fullName evidence="2">RNase NYN domain-containing protein</fullName>
    </recommendedName>
</protein>
<feature type="domain" description="RNase NYN" evidence="2">
    <location>
        <begin position="58"/>
        <end position="190"/>
    </location>
</feature>